<dbReference type="Pfam" id="PF13855">
    <property type="entry name" value="LRR_8"/>
    <property type="match status" value="1"/>
</dbReference>
<comment type="caution">
    <text evidence="5">The sequence shown here is derived from an EMBL/GenBank/DDBJ whole genome shotgun (WGS) entry which is preliminary data.</text>
</comment>
<dbReference type="InterPro" id="IPR001611">
    <property type="entry name" value="Leu-rich_rpt"/>
</dbReference>
<dbReference type="Gene3D" id="3.80.10.10">
    <property type="entry name" value="Ribonuclease Inhibitor"/>
    <property type="match status" value="3"/>
</dbReference>
<dbReference type="Pfam" id="PF23598">
    <property type="entry name" value="LRR_14"/>
    <property type="match status" value="1"/>
</dbReference>
<keyword evidence="3" id="KW-0732">Signal</keyword>
<accession>A0A840TQM4</accession>
<evidence type="ECO:0000313" key="6">
    <source>
        <dbReference type="Proteomes" id="UP000557307"/>
    </source>
</evidence>
<dbReference type="InterPro" id="IPR055414">
    <property type="entry name" value="LRR_R13L4/SHOC2-like"/>
</dbReference>
<organism evidence="5 6">
    <name type="scientific">Rhabdobacter roseus</name>
    <dbReference type="NCBI Taxonomy" id="1655419"/>
    <lineage>
        <taxon>Bacteria</taxon>
        <taxon>Pseudomonadati</taxon>
        <taxon>Bacteroidota</taxon>
        <taxon>Cytophagia</taxon>
        <taxon>Cytophagales</taxon>
        <taxon>Cytophagaceae</taxon>
        <taxon>Rhabdobacter</taxon>
    </lineage>
</organism>
<dbReference type="InterPro" id="IPR003591">
    <property type="entry name" value="Leu-rich_rpt_typical-subtyp"/>
</dbReference>
<sequence length="456" mass="51726">MKKLLTLGLILYVGVAWAQPQVLTTDEAQKTGLLEKIKEKYPHAQVPEGLTPNLISDKLKAFLPTNPKPGFSIFLQVLISAEGKPDYVFFNVNSPAAMKDSVTKMILDSLPGRLATWRINNPAKQAFQAMEGFGIGKVPEPRQLRTGDSTLVTLNDARTYQDTLRVKRLLLNQLELSQVPYELVYRFPNLEELDLHGNELTDLRLDLARLPRLRQLDLRGNQLGKGTLALTKNSSLRILNVQANGLVDVPQAARACKGLTSLWLGRNALTGLSSRSFRKLKKLEDLNLYQTKLSTLPPGVRKLRRLEVLDLYYNEFTELPAAVTRLRRLTHLAVANNQLTELPPRIDRLQRLHTIYVHHNRLSTLPSRLAGLNQLTLLDIGYNWFTNFPPEITALRGLKELDLSGNNFQEFPQPLLRITQLEKLYLRGNPFLKENAEQQYGVLFNQIKAHATEVFY</sequence>
<dbReference type="InterPro" id="IPR032675">
    <property type="entry name" value="LRR_dom_sf"/>
</dbReference>
<proteinExistence type="predicted"/>
<keyword evidence="2" id="KW-0677">Repeat</keyword>
<feature type="chain" id="PRO_5032360946" evidence="3">
    <location>
        <begin position="19"/>
        <end position="456"/>
    </location>
</feature>
<reference evidence="5 6" key="1">
    <citation type="submission" date="2020-08" db="EMBL/GenBank/DDBJ databases">
        <title>Genomic Encyclopedia of Type Strains, Phase IV (KMG-IV): sequencing the most valuable type-strain genomes for metagenomic binning, comparative biology and taxonomic classification.</title>
        <authorList>
            <person name="Goeker M."/>
        </authorList>
    </citation>
    <scope>NUCLEOTIDE SEQUENCE [LARGE SCALE GENOMIC DNA]</scope>
    <source>
        <strain evidence="5 6">DSM 105074</strain>
    </source>
</reference>
<dbReference type="AlphaFoldDB" id="A0A840TQM4"/>
<dbReference type="RefSeq" id="WP_184173992.1">
    <property type="nucleotide sequence ID" value="NZ_JACHGF010000003.1"/>
</dbReference>
<dbReference type="PANTHER" id="PTHR48051">
    <property type="match status" value="1"/>
</dbReference>
<dbReference type="PROSITE" id="PS51450">
    <property type="entry name" value="LRR"/>
    <property type="match status" value="1"/>
</dbReference>
<dbReference type="Pfam" id="PF00560">
    <property type="entry name" value="LRR_1"/>
    <property type="match status" value="1"/>
</dbReference>
<protein>
    <submittedName>
        <fullName evidence="5">Leucine-rich repeat (LRR) protein</fullName>
    </submittedName>
</protein>
<dbReference type="SMART" id="SM00369">
    <property type="entry name" value="LRR_TYP"/>
    <property type="match status" value="9"/>
</dbReference>
<dbReference type="SMART" id="SM00364">
    <property type="entry name" value="LRR_BAC"/>
    <property type="match status" value="6"/>
</dbReference>
<keyword evidence="1" id="KW-0433">Leucine-rich repeat</keyword>
<name>A0A840TQM4_9BACT</name>
<feature type="domain" description="Disease resistance R13L4/SHOC-2-like LRR" evidence="4">
    <location>
        <begin position="267"/>
        <end position="337"/>
    </location>
</feature>
<evidence type="ECO:0000256" key="3">
    <source>
        <dbReference type="SAM" id="SignalP"/>
    </source>
</evidence>
<feature type="signal peptide" evidence="3">
    <location>
        <begin position="1"/>
        <end position="18"/>
    </location>
</feature>
<dbReference type="SUPFAM" id="SSF52058">
    <property type="entry name" value="L domain-like"/>
    <property type="match status" value="1"/>
</dbReference>
<evidence type="ECO:0000259" key="4">
    <source>
        <dbReference type="Pfam" id="PF23598"/>
    </source>
</evidence>
<dbReference type="Proteomes" id="UP000557307">
    <property type="component" value="Unassembled WGS sequence"/>
</dbReference>
<dbReference type="EMBL" id="JACHGF010000003">
    <property type="protein sequence ID" value="MBB5284017.1"/>
    <property type="molecule type" value="Genomic_DNA"/>
</dbReference>
<evidence type="ECO:0000313" key="5">
    <source>
        <dbReference type="EMBL" id="MBB5284017.1"/>
    </source>
</evidence>
<gene>
    <name evidence="5" type="ORF">HNQ92_002160</name>
</gene>
<keyword evidence="6" id="KW-1185">Reference proteome</keyword>
<dbReference type="GO" id="GO:0005737">
    <property type="term" value="C:cytoplasm"/>
    <property type="evidence" value="ECO:0007669"/>
    <property type="project" value="TreeGrafter"/>
</dbReference>
<dbReference type="PANTHER" id="PTHR48051:SF54">
    <property type="entry name" value="LEUCINE-RICH REPEAT-CONTAINING PROTEIN"/>
    <property type="match status" value="1"/>
</dbReference>
<dbReference type="InterPro" id="IPR050216">
    <property type="entry name" value="LRR_domain-containing"/>
</dbReference>
<evidence type="ECO:0000256" key="1">
    <source>
        <dbReference type="ARBA" id="ARBA00022614"/>
    </source>
</evidence>
<evidence type="ECO:0000256" key="2">
    <source>
        <dbReference type="ARBA" id="ARBA00022737"/>
    </source>
</evidence>